<dbReference type="EMBL" id="NEDP02005533">
    <property type="protein sequence ID" value="OWF39278.1"/>
    <property type="molecule type" value="Genomic_DNA"/>
</dbReference>
<keyword evidence="4" id="KW-1185">Reference proteome</keyword>
<evidence type="ECO:0000313" key="4">
    <source>
        <dbReference type="Proteomes" id="UP000242188"/>
    </source>
</evidence>
<comment type="caution">
    <text evidence="3">The sequence shown here is derived from an EMBL/GenBank/DDBJ whole genome shotgun (WGS) entry which is preliminary data.</text>
</comment>
<sequence length="950" mass="102403">MEVMMFLQIVLAALWFSQNISAVPINRENFGLECEREVSSKGDNYYVLTVFNSKIDMPCPPGTVYNKHLCDCDDAPAGQLVNDDKTTTTRSTTTSQTTQHTSTVPETTSTSTQPLMSNTTKSTTPKTTAKTTTLKTTAKTTTPKTTTKTITPKTTAKTITPRTTAKTTETTQITKTKATTPTTQTTTNEPTTTPTVKSSSTTVAIPNTTPTTTPTTTTTRAKTQTPTSTTQQPTTTTKMTTEVMSTTGSVTTVSVPSTTESTTPACRFKADGNGFIENVPMFGNIYSECATGLVFSAPSCGCVKKGSIVATTTTPVTTKTICPYRRQGTGFMEDVPGIGKVWHSCGKDELFMNSACQCVSKGLVTGTEPTTAEMSTATASSTTTSSTSQSTTAEPARCNNRIKEANGYKEYNNVIMDWVFYECSPSLVFSLRQCDCVDPGTNPIPPSGPPKDCTNFEVKGTGYIEHIANVGAVYNNCPPNMRFSMTACDCTDADGKSHTGGSTNTIRITDSDIVDCGFETQGDGYTENIPGVGDVYYTCVTNHRFIKGLCRCIDKSITIIDETTDNTVLQTSTVNPATSAAGTATETSKSSSTTSSPSTTAGLRCKDRIKSGNGYMEYFESLNDWVFFECSSAQEFNIAECDCVTSGADPSTQGPKTDCTFEARGNGYIENIPGIGAVYSDCPSTQLFYTSLCACAAAGSGKNHDLITITDQNRVQNCAFETRGNGFVEHVIGIGLVYHDCSRSERFVASLCKCIDKDTVIVDNTSPMKTTQPSTTSTAESTTPAADPATSPPSTATVTTPTTTGHEVTNKDCLYEQVPGQNREFRAPMTWMPGQYMYFSCSIGQEFDIVACSCVDEKVTTTQPTINPGNNNYRRCTDFRRLASIACLVYFMPLILFSKKVDVLHLIFLSVCLYPRLANNNHSIDGNEPTLGYATMVKLFRSNVEICIFD</sequence>
<gene>
    <name evidence="3" type="ORF">KP79_PYT12139</name>
</gene>
<keyword evidence="2" id="KW-0732">Signal</keyword>
<name>A0A210PS23_MIZYE</name>
<reference evidence="3 4" key="1">
    <citation type="journal article" date="2017" name="Nat. Ecol. Evol.">
        <title>Scallop genome provides insights into evolution of bilaterian karyotype and development.</title>
        <authorList>
            <person name="Wang S."/>
            <person name="Zhang J."/>
            <person name="Jiao W."/>
            <person name="Li J."/>
            <person name="Xun X."/>
            <person name="Sun Y."/>
            <person name="Guo X."/>
            <person name="Huan P."/>
            <person name="Dong B."/>
            <person name="Zhang L."/>
            <person name="Hu X."/>
            <person name="Sun X."/>
            <person name="Wang J."/>
            <person name="Zhao C."/>
            <person name="Wang Y."/>
            <person name="Wang D."/>
            <person name="Huang X."/>
            <person name="Wang R."/>
            <person name="Lv J."/>
            <person name="Li Y."/>
            <person name="Zhang Z."/>
            <person name="Liu B."/>
            <person name="Lu W."/>
            <person name="Hui Y."/>
            <person name="Liang J."/>
            <person name="Zhou Z."/>
            <person name="Hou R."/>
            <person name="Li X."/>
            <person name="Liu Y."/>
            <person name="Li H."/>
            <person name="Ning X."/>
            <person name="Lin Y."/>
            <person name="Zhao L."/>
            <person name="Xing Q."/>
            <person name="Dou J."/>
            <person name="Li Y."/>
            <person name="Mao J."/>
            <person name="Guo H."/>
            <person name="Dou H."/>
            <person name="Li T."/>
            <person name="Mu C."/>
            <person name="Jiang W."/>
            <person name="Fu Q."/>
            <person name="Fu X."/>
            <person name="Miao Y."/>
            <person name="Liu J."/>
            <person name="Yu Q."/>
            <person name="Li R."/>
            <person name="Liao H."/>
            <person name="Li X."/>
            <person name="Kong Y."/>
            <person name="Jiang Z."/>
            <person name="Chourrout D."/>
            <person name="Li R."/>
            <person name="Bao Z."/>
        </authorList>
    </citation>
    <scope>NUCLEOTIDE SEQUENCE [LARGE SCALE GENOMIC DNA]</scope>
    <source>
        <strain evidence="3 4">PY_sf001</strain>
    </source>
</reference>
<evidence type="ECO:0000256" key="1">
    <source>
        <dbReference type="SAM" id="MobiDB-lite"/>
    </source>
</evidence>
<feature type="region of interest" description="Disordered" evidence="1">
    <location>
        <begin position="81"/>
        <end position="238"/>
    </location>
</feature>
<feature type="chain" id="PRO_5013346985" evidence="2">
    <location>
        <begin position="23"/>
        <end position="950"/>
    </location>
</feature>
<feature type="region of interest" description="Disordered" evidence="1">
    <location>
        <begin position="765"/>
        <end position="807"/>
    </location>
</feature>
<accession>A0A210PS23</accession>
<feature type="compositionally biased region" description="Low complexity" evidence="1">
    <location>
        <begin position="88"/>
        <end position="238"/>
    </location>
</feature>
<feature type="signal peptide" evidence="2">
    <location>
        <begin position="1"/>
        <end position="22"/>
    </location>
</feature>
<dbReference type="OrthoDB" id="6191206at2759"/>
<feature type="region of interest" description="Disordered" evidence="1">
    <location>
        <begin position="371"/>
        <end position="396"/>
    </location>
</feature>
<feature type="compositionally biased region" description="Low complexity" evidence="1">
    <location>
        <begin position="765"/>
        <end position="804"/>
    </location>
</feature>
<dbReference type="AlphaFoldDB" id="A0A210PS23"/>
<evidence type="ECO:0000313" key="3">
    <source>
        <dbReference type="EMBL" id="OWF39278.1"/>
    </source>
</evidence>
<organism evidence="3 4">
    <name type="scientific">Mizuhopecten yessoensis</name>
    <name type="common">Japanese scallop</name>
    <name type="synonym">Patinopecten yessoensis</name>
    <dbReference type="NCBI Taxonomy" id="6573"/>
    <lineage>
        <taxon>Eukaryota</taxon>
        <taxon>Metazoa</taxon>
        <taxon>Spiralia</taxon>
        <taxon>Lophotrochozoa</taxon>
        <taxon>Mollusca</taxon>
        <taxon>Bivalvia</taxon>
        <taxon>Autobranchia</taxon>
        <taxon>Pteriomorphia</taxon>
        <taxon>Pectinida</taxon>
        <taxon>Pectinoidea</taxon>
        <taxon>Pectinidae</taxon>
        <taxon>Mizuhopecten</taxon>
    </lineage>
</organism>
<dbReference type="Proteomes" id="UP000242188">
    <property type="component" value="Unassembled WGS sequence"/>
</dbReference>
<feature type="region of interest" description="Disordered" evidence="1">
    <location>
        <begin position="577"/>
        <end position="601"/>
    </location>
</feature>
<proteinExistence type="predicted"/>
<protein>
    <submittedName>
        <fullName evidence="3">Uncharacterized protein</fullName>
    </submittedName>
</protein>
<evidence type="ECO:0000256" key="2">
    <source>
        <dbReference type="SAM" id="SignalP"/>
    </source>
</evidence>